<dbReference type="GO" id="GO:0032259">
    <property type="term" value="P:methylation"/>
    <property type="evidence" value="ECO:0007669"/>
    <property type="project" value="UniProtKB-KW"/>
</dbReference>
<dbReference type="InterPro" id="IPR044053">
    <property type="entry name" value="AsaB-like"/>
</dbReference>
<evidence type="ECO:0000313" key="2">
    <source>
        <dbReference type="EMBL" id="RDW91718.1"/>
    </source>
</evidence>
<name>A0A3D8T134_9HELO</name>
<dbReference type="OrthoDB" id="412788at2759"/>
<dbReference type="EMBL" id="PDLN01000003">
    <property type="protein sequence ID" value="RDW91718.1"/>
    <property type="molecule type" value="Genomic_DNA"/>
</dbReference>
<keyword evidence="3" id="KW-1185">Reference proteome</keyword>
<dbReference type="Proteomes" id="UP000256328">
    <property type="component" value="Unassembled WGS sequence"/>
</dbReference>
<organism evidence="2 3">
    <name type="scientific">Coleophoma crateriformis</name>
    <dbReference type="NCBI Taxonomy" id="565419"/>
    <lineage>
        <taxon>Eukaryota</taxon>
        <taxon>Fungi</taxon>
        <taxon>Dikarya</taxon>
        <taxon>Ascomycota</taxon>
        <taxon>Pezizomycotina</taxon>
        <taxon>Leotiomycetes</taxon>
        <taxon>Helotiales</taxon>
        <taxon>Dermateaceae</taxon>
        <taxon>Coleophoma</taxon>
    </lineage>
</organism>
<sequence length="317" mass="36850">MDESTRYGDFQPESVVESILHSRLKESHKVIAVDTIDTTAHFLSPIDLYKTDKPYSLRFAPPDGFPRQSTKLEEHKIEVRDVRKSGPLSFAKEGCTVLQVNTQMNYEDYEDENKVKNIYLREVSLLLRQFFGATKVQIFEHRVRKRHVNFPIATGELYEYDQPTSVVHVDTTLEWVLSMVSRLNPEHAEDMLKYRVQCVNVWKPINGPVKDWPLALCSARTIDPAKDLEPCDLVYPDYVVENMQVYHRDQQQWFYMSDQMPDEAWVFLQADTKPEAVPVPHVAIPLPEIRSENWSPRESIECRALVYYGANQKDGLN</sequence>
<keyword evidence="2" id="KW-0489">Methyltransferase</keyword>
<evidence type="ECO:0000313" key="3">
    <source>
        <dbReference type="Proteomes" id="UP000256328"/>
    </source>
</evidence>
<dbReference type="GO" id="GO:0016491">
    <property type="term" value="F:oxidoreductase activity"/>
    <property type="evidence" value="ECO:0007669"/>
    <property type="project" value="InterPro"/>
</dbReference>
<comment type="similarity">
    <text evidence="1">Belongs to the asaB hydroxylase/desaturase family.</text>
</comment>
<dbReference type="PANTHER" id="PTHR34598">
    <property type="entry name" value="BLL6449 PROTEIN"/>
    <property type="match status" value="1"/>
</dbReference>
<proteinExistence type="inferred from homology"/>
<keyword evidence="2" id="KW-0808">Transferase</keyword>
<dbReference type="NCBIfam" id="NF041278">
    <property type="entry name" value="CmcJ_NvfI_EfuI"/>
    <property type="match status" value="1"/>
</dbReference>
<accession>A0A3D8T134</accession>
<dbReference type="GO" id="GO:0008168">
    <property type="term" value="F:methyltransferase activity"/>
    <property type="evidence" value="ECO:0007669"/>
    <property type="project" value="UniProtKB-KW"/>
</dbReference>
<dbReference type="AlphaFoldDB" id="A0A3D8T134"/>
<gene>
    <name evidence="2" type="ORF">BP5796_02883</name>
</gene>
<dbReference type="PANTHER" id="PTHR34598:SF3">
    <property type="entry name" value="OXIDOREDUCTASE AN1597"/>
    <property type="match status" value="1"/>
</dbReference>
<reference evidence="2 3" key="1">
    <citation type="journal article" date="2018" name="IMA Fungus">
        <title>IMA Genome-F 9: Draft genome sequence of Annulohypoxylon stygium, Aspergillus mulundensis, Berkeleyomyces basicola (syn. Thielaviopsis basicola), Ceratocystis smalleyi, two Cercospora beticola strains, Coleophoma cylindrospora, Fusarium fracticaudum, Phialophora cf. hyalina, and Morchella septimelata.</title>
        <authorList>
            <person name="Wingfield B.D."/>
            <person name="Bills G.F."/>
            <person name="Dong Y."/>
            <person name="Huang W."/>
            <person name="Nel W.J."/>
            <person name="Swalarsk-Parry B.S."/>
            <person name="Vaghefi N."/>
            <person name="Wilken P.M."/>
            <person name="An Z."/>
            <person name="de Beer Z.W."/>
            <person name="De Vos L."/>
            <person name="Chen L."/>
            <person name="Duong T.A."/>
            <person name="Gao Y."/>
            <person name="Hammerbacher A."/>
            <person name="Kikkert J.R."/>
            <person name="Li Y."/>
            <person name="Li H."/>
            <person name="Li K."/>
            <person name="Li Q."/>
            <person name="Liu X."/>
            <person name="Ma X."/>
            <person name="Naidoo K."/>
            <person name="Pethybridge S.J."/>
            <person name="Sun J."/>
            <person name="Steenkamp E.T."/>
            <person name="van der Nest M.A."/>
            <person name="van Wyk S."/>
            <person name="Wingfield M.J."/>
            <person name="Xiong C."/>
            <person name="Yue Q."/>
            <person name="Zhang X."/>
        </authorList>
    </citation>
    <scope>NUCLEOTIDE SEQUENCE [LARGE SCALE GENOMIC DNA]</scope>
    <source>
        <strain evidence="2 3">BP5796</strain>
    </source>
</reference>
<protein>
    <submittedName>
        <fullName evidence="2">Methyltransferase-2</fullName>
    </submittedName>
</protein>
<comment type="caution">
    <text evidence="2">The sequence shown here is derived from an EMBL/GenBank/DDBJ whole genome shotgun (WGS) entry which is preliminary data.</text>
</comment>
<evidence type="ECO:0000256" key="1">
    <source>
        <dbReference type="ARBA" id="ARBA00023604"/>
    </source>
</evidence>